<evidence type="ECO:0000313" key="3">
    <source>
        <dbReference type="EMBL" id="KAK7535038.1"/>
    </source>
</evidence>
<organism evidence="3 4">
    <name type="scientific">Phyllosticta citribraziliensis</name>
    <dbReference type="NCBI Taxonomy" id="989973"/>
    <lineage>
        <taxon>Eukaryota</taxon>
        <taxon>Fungi</taxon>
        <taxon>Dikarya</taxon>
        <taxon>Ascomycota</taxon>
        <taxon>Pezizomycotina</taxon>
        <taxon>Dothideomycetes</taxon>
        <taxon>Dothideomycetes incertae sedis</taxon>
        <taxon>Botryosphaeriales</taxon>
        <taxon>Phyllostictaceae</taxon>
        <taxon>Phyllosticta</taxon>
    </lineage>
</organism>
<sequence length="517" mass="56689">MAPVESDVANSNRDPLLAIFFKFFLVDVCLVTVISHIHRASQALPPTHTTRARTEQRKKNITRFGILAAGCLLVLLYHSTTALVASYDAWAKIKGEVTPGALWDGWYAGDDDWNWQLGRWWQDMRPAREFIDVALGTSKGLWWTQQLLVAKQAFAAFVGVEGHRRDIPKMQLLALWPIAEFAGLSVAQSIFFVMLLVSPVSTKASLSTPHPVVYLTAALASAASIWFLPNQGSASVSNAAGISFYLLQAFLAVGVRLLPQSLRKDHANPHASRHSDSTMFRGLAAVSLGFFVHRSFWGGLLKSEDRIRPSHNFVWNTHPYEQRSILSKLGSIVSKLLEAVGDEPIISAVGWDVVLTGFTLCLWAAVRNLDVSEMLRSILPLTRRATEDEKHVSFKQPSPQVKSEPTSTATSISPPKRGRGRPRKNSTATSTPAPTEKQSTRRSLRNRAANDGDTADDADYEPTAATAAQLAQQDHEEEYEETVKDEAEAAALAWGLSILGGLGLVSAAVMGAELRSR</sequence>
<name>A0ABR1LK75_9PEZI</name>
<feature type="transmembrane region" description="Helical" evidence="2">
    <location>
        <begin position="212"/>
        <end position="228"/>
    </location>
</feature>
<gene>
    <name evidence="3" type="ORF">J3D65DRAFT_435457</name>
</gene>
<keyword evidence="4" id="KW-1185">Reference proteome</keyword>
<evidence type="ECO:0000256" key="1">
    <source>
        <dbReference type="SAM" id="MobiDB-lite"/>
    </source>
</evidence>
<feature type="compositionally biased region" description="Polar residues" evidence="1">
    <location>
        <begin position="395"/>
        <end position="413"/>
    </location>
</feature>
<feature type="transmembrane region" description="Helical" evidence="2">
    <location>
        <begin position="174"/>
        <end position="200"/>
    </location>
</feature>
<keyword evidence="2" id="KW-0812">Transmembrane</keyword>
<keyword evidence="2" id="KW-0472">Membrane</keyword>
<dbReference type="RefSeq" id="XP_066653763.1">
    <property type="nucleotide sequence ID" value="XM_066796213.1"/>
</dbReference>
<feature type="transmembrane region" description="Helical" evidence="2">
    <location>
        <begin position="61"/>
        <end position="80"/>
    </location>
</feature>
<accession>A0ABR1LK75</accession>
<protein>
    <submittedName>
        <fullName evidence="3">Uncharacterized protein</fullName>
    </submittedName>
</protein>
<feature type="compositionally biased region" description="Low complexity" evidence="1">
    <location>
        <begin position="463"/>
        <end position="472"/>
    </location>
</feature>
<evidence type="ECO:0000313" key="4">
    <source>
        <dbReference type="Proteomes" id="UP001360953"/>
    </source>
</evidence>
<feature type="transmembrane region" description="Helical" evidence="2">
    <location>
        <begin position="240"/>
        <end position="258"/>
    </location>
</feature>
<reference evidence="3 4" key="1">
    <citation type="submission" date="2024-04" db="EMBL/GenBank/DDBJ databases">
        <title>Phyllosticta paracitricarpa is synonymous to the EU quarantine fungus P. citricarpa based on phylogenomic analyses.</title>
        <authorList>
            <consortium name="Lawrence Berkeley National Laboratory"/>
            <person name="Van ingen-buijs V.A."/>
            <person name="Van westerhoven A.C."/>
            <person name="Haridas S."/>
            <person name="Skiadas P."/>
            <person name="Martin F."/>
            <person name="Groenewald J.Z."/>
            <person name="Crous P.W."/>
            <person name="Seidl M.F."/>
        </authorList>
    </citation>
    <scope>NUCLEOTIDE SEQUENCE [LARGE SCALE GENOMIC DNA]</scope>
    <source>
        <strain evidence="3 4">CPC 17464</strain>
    </source>
</reference>
<dbReference type="GeneID" id="92029119"/>
<comment type="caution">
    <text evidence="3">The sequence shown here is derived from an EMBL/GenBank/DDBJ whole genome shotgun (WGS) entry which is preliminary data.</text>
</comment>
<dbReference type="EMBL" id="JBBPEH010000008">
    <property type="protein sequence ID" value="KAK7535038.1"/>
    <property type="molecule type" value="Genomic_DNA"/>
</dbReference>
<keyword evidence="2" id="KW-1133">Transmembrane helix</keyword>
<feature type="transmembrane region" description="Helical" evidence="2">
    <location>
        <begin position="345"/>
        <end position="366"/>
    </location>
</feature>
<feature type="region of interest" description="Disordered" evidence="1">
    <location>
        <begin position="387"/>
        <end position="482"/>
    </location>
</feature>
<feature type="compositionally biased region" description="Polar residues" evidence="1">
    <location>
        <begin position="425"/>
        <end position="437"/>
    </location>
</feature>
<dbReference type="Proteomes" id="UP001360953">
    <property type="component" value="Unassembled WGS sequence"/>
</dbReference>
<evidence type="ECO:0000256" key="2">
    <source>
        <dbReference type="SAM" id="Phobius"/>
    </source>
</evidence>
<feature type="transmembrane region" description="Helical" evidence="2">
    <location>
        <begin position="279"/>
        <end position="297"/>
    </location>
</feature>
<feature type="transmembrane region" description="Helical" evidence="2">
    <location>
        <begin position="16"/>
        <end position="34"/>
    </location>
</feature>
<proteinExistence type="predicted"/>
<feature type="transmembrane region" description="Helical" evidence="2">
    <location>
        <begin position="491"/>
        <end position="512"/>
    </location>
</feature>